<gene>
    <name evidence="3" type="ORF">MYCIT1_LOCUS10451</name>
    <name evidence="4" type="ORF">MYCIT1_LOCUS19912</name>
</gene>
<feature type="transmembrane region" description="Helical" evidence="1">
    <location>
        <begin position="125"/>
        <end position="150"/>
    </location>
</feature>
<dbReference type="PANTHER" id="PTHR40465">
    <property type="entry name" value="CHROMOSOME 1, WHOLE GENOME SHOTGUN SEQUENCE"/>
    <property type="match status" value="1"/>
</dbReference>
<keyword evidence="1" id="KW-0472">Membrane</keyword>
<name>A0AAD2H2A9_9AGAR</name>
<accession>A0AAD2H2A9</accession>
<dbReference type="Proteomes" id="UP001295794">
    <property type="component" value="Unassembled WGS sequence"/>
</dbReference>
<evidence type="ECO:0000313" key="5">
    <source>
        <dbReference type="Proteomes" id="UP001295794"/>
    </source>
</evidence>
<keyword evidence="1" id="KW-0812">Transmembrane</keyword>
<proteinExistence type="predicted"/>
<feature type="transmembrane region" description="Helical" evidence="1">
    <location>
        <begin position="162"/>
        <end position="186"/>
    </location>
</feature>
<dbReference type="AlphaFoldDB" id="A0AAD2H2A9"/>
<sequence length="312" mass="34837">MAGPVGPPSFPPLDTSLGAIEIGGVVSTFLFGIVTLQAYYYFRQFEDDSRYLKATVFMIWLLELGHTVSIWHAIYSVTVTFFGRPQHISSPPRSLEISIFFSIPITFFVQCFFANRIRVLSGKWFLTCVCWLLTFLRCVGLFGVFGVALNLKSLADFSHFKWLVGTTVSLGLTADIIIAASLSYYLSTMREKSIQQTRLMVDTLILWALETGAATSGTSLGLVIFFFVGKDLTWFPFYLVLAKVLSNCMLASLNGRQRFRAANKPPITFDTTLTPSTRAHGVTSGEHRVMDFEMSGMDLNGEEFVTRKVEAV</sequence>
<feature type="domain" description="DUF6534" evidence="2">
    <location>
        <begin position="172"/>
        <end position="258"/>
    </location>
</feature>
<evidence type="ECO:0000313" key="4">
    <source>
        <dbReference type="EMBL" id="CAK5273421.1"/>
    </source>
</evidence>
<dbReference type="InterPro" id="IPR045339">
    <property type="entry name" value="DUF6534"/>
</dbReference>
<dbReference type="EMBL" id="CAVNYO010000397">
    <property type="protein sequence ID" value="CAK5273421.1"/>
    <property type="molecule type" value="Genomic_DNA"/>
</dbReference>
<feature type="transmembrane region" description="Helical" evidence="1">
    <location>
        <begin position="234"/>
        <end position="253"/>
    </location>
</feature>
<dbReference type="Pfam" id="PF20152">
    <property type="entry name" value="DUF6534"/>
    <property type="match status" value="1"/>
</dbReference>
<comment type="caution">
    <text evidence="3">The sequence shown here is derived from an EMBL/GenBank/DDBJ whole genome shotgun (WGS) entry which is preliminary data.</text>
</comment>
<evidence type="ECO:0000313" key="3">
    <source>
        <dbReference type="EMBL" id="CAK5267712.1"/>
    </source>
</evidence>
<evidence type="ECO:0000256" key="1">
    <source>
        <dbReference type="SAM" id="Phobius"/>
    </source>
</evidence>
<feature type="transmembrane region" description="Helical" evidence="1">
    <location>
        <begin position="207"/>
        <end position="228"/>
    </location>
</feature>
<feature type="transmembrane region" description="Helical" evidence="1">
    <location>
        <begin position="54"/>
        <end position="74"/>
    </location>
</feature>
<protein>
    <recommendedName>
        <fullName evidence="2">DUF6534 domain-containing protein</fullName>
    </recommendedName>
</protein>
<organism evidence="3 5">
    <name type="scientific">Mycena citricolor</name>
    <dbReference type="NCBI Taxonomy" id="2018698"/>
    <lineage>
        <taxon>Eukaryota</taxon>
        <taxon>Fungi</taxon>
        <taxon>Dikarya</taxon>
        <taxon>Basidiomycota</taxon>
        <taxon>Agaricomycotina</taxon>
        <taxon>Agaricomycetes</taxon>
        <taxon>Agaricomycetidae</taxon>
        <taxon>Agaricales</taxon>
        <taxon>Marasmiineae</taxon>
        <taxon>Mycenaceae</taxon>
        <taxon>Mycena</taxon>
    </lineage>
</organism>
<dbReference type="PANTHER" id="PTHR40465:SF1">
    <property type="entry name" value="DUF6534 DOMAIN-CONTAINING PROTEIN"/>
    <property type="match status" value="1"/>
</dbReference>
<feature type="transmembrane region" description="Helical" evidence="1">
    <location>
        <begin position="94"/>
        <end position="113"/>
    </location>
</feature>
<reference evidence="3" key="1">
    <citation type="submission" date="2023-11" db="EMBL/GenBank/DDBJ databases">
        <authorList>
            <person name="De Vega J J."/>
            <person name="De Vega J J."/>
        </authorList>
    </citation>
    <scope>NUCLEOTIDE SEQUENCE</scope>
</reference>
<feature type="transmembrane region" description="Helical" evidence="1">
    <location>
        <begin position="20"/>
        <end position="42"/>
    </location>
</feature>
<dbReference type="EMBL" id="CAVNYO010000131">
    <property type="protein sequence ID" value="CAK5267712.1"/>
    <property type="molecule type" value="Genomic_DNA"/>
</dbReference>
<keyword evidence="5" id="KW-1185">Reference proteome</keyword>
<evidence type="ECO:0000259" key="2">
    <source>
        <dbReference type="Pfam" id="PF20152"/>
    </source>
</evidence>
<keyword evidence="1" id="KW-1133">Transmembrane helix</keyword>